<evidence type="ECO:0000313" key="3">
    <source>
        <dbReference type="Proteomes" id="UP000013525"/>
    </source>
</evidence>
<sequence>MTLVAHRPIQNVTPQSTGATMSTAAIRRGLVATLAAAAMGTAALVGAGTAHAQPTSTTMTCGSANPLFWAPQFTWTVTASSGESLPPGGDGLEPSLLLSGDNTLPNPPAGLFPHLGPDWYGTRVIVDWHNTTTGASGQSFSDEEAWKQKPGIPVNRAWTGTGSVDVTVTVQTGAGWWWFNPQNAVCTGTVEIVPGRG</sequence>
<dbReference type="eggNOG" id="ENOG50321HG">
    <property type="taxonomic scope" value="Bacteria"/>
</dbReference>
<feature type="compositionally biased region" description="Polar residues" evidence="1">
    <location>
        <begin position="10"/>
        <end position="20"/>
    </location>
</feature>
<gene>
    <name evidence="2" type="ORF">Rrhod_1729</name>
</gene>
<feature type="region of interest" description="Disordered" evidence="1">
    <location>
        <begin position="1"/>
        <end position="20"/>
    </location>
</feature>
<name>R7WND2_9NOCA</name>
<dbReference type="EMBL" id="APMY01000059">
    <property type="protein sequence ID" value="EOM76816.1"/>
    <property type="molecule type" value="Genomic_DNA"/>
</dbReference>
<dbReference type="PATRIC" id="fig|1273125.3.peg.1667"/>
<evidence type="ECO:0000313" key="2">
    <source>
        <dbReference type="EMBL" id="EOM76816.1"/>
    </source>
</evidence>
<protein>
    <submittedName>
        <fullName evidence="2">Uncharacterized protein</fullName>
    </submittedName>
</protein>
<dbReference type="Proteomes" id="UP000013525">
    <property type="component" value="Unassembled WGS sequence"/>
</dbReference>
<reference evidence="2 3" key="1">
    <citation type="journal article" date="2013" name="Genome Announc.">
        <title>Draft Genome Sequence of Rhodococcus rhodnii Strain LMG5362, a Symbiont of Rhodnius prolixus (Hemiptera, Reduviidae, Triatominae), the Principle Vector of Trypanosoma cruzi.</title>
        <authorList>
            <person name="Pachebat J.A."/>
            <person name="van Keulen G."/>
            <person name="Whitten M.M."/>
            <person name="Girdwood S."/>
            <person name="Del Sol R."/>
            <person name="Dyson P.J."/>
            <person name="Facey P.D."/>
        </authorList>
    </citation>
    <scope>NUCLEOTIDE SEQUENCE [LARGE SCALE GENOMIC DNA]</scope>
    <source>
        <strain evidence="2 3">LMG 5362</strain>
    </source>
</reference>
<organism evidence="2 3">
    <name type="scientific">Rhodococcus rhodnii LMG 5362</name>
    <dbReference type="NCBI Taxonomy" id="1273125"/>
    <lineage>
        <taxon>Bacteria</taxon>
        <taxon>Bacillati</taxon>
        <taxon>Actinomycetota</taxon>
        <taxon>Actinomycetes</taxon>
        <taxon>Mycobacteriales</taxon>
        <taxon>Nocardiaceae</taxon>
        <taxon>Rhodococcus</taxon>
    </lineage>
</organism>
<accession>R7WND2</accession>
<proteinExistence type="predicted"/>
<dbReference type="AlphaFoldDB" id="R7WND2"/>
<evidence type="ECO:0000256" key="1">
    <source>
        <dbReference type="SAM" id="MobiDB-lite"/>
    </source>
</evidence>
<comment type="caution">
    <text evidence="2">The sequence shown here is derived from an EMBL/GenBank/DDBJ whole genome shotgun (WGS) entry which is preliminary data.</text>
</comment>
<keyword evidence="3" id="KW-1185">Reference proteome</keyword>